<dbReference type="PANTHER" id="PTHR46663:SF2">
    <property type="entry name" value="GGDEF DOMAIN-CONTAINING PROTEIN"/>
    <property type="match status" value="1"/>
</dbReference>
<protein>
    <recommendedName>
        <fullName evidence="2">GGDEF domain-containing protein</fullName>
    </recommendedName>
</protein>
<dbReference type="NCBIfam" id="TIGR00254">
    <property type="entry name" value="GGDEF"/>
    <property type="match status" value="1"/>
</dbReference>
<dbReference type="InterPro" id="IPR029787">
    <property type="entry name" value="Nucleotide_cyclase"/>
</dbReference>
<feature type="transmembrane region" description="Helical" evidence="1">
    <location>
        <begin position="16"/>
        <end position="34"/>
    </location>
</feature>
<dbReference type="Proteomes" id="UP000054537">
    <property type="component" value="Unassembled WGS sequence"/>
</dbReference>
<feature type="domain" description="GGDEF" evidence="2">
    <location>
        <begin position="354"/>
        <end position="477"/>
    </location>
</feature>
<proteinExistence type="predicted"/>
<name>A0A0A6UBB4_ACTUT</name>
<dbReference type="Pfam" id="PF00990">
    <property type="entry name" value="GGDEF"/>
    <property type="match status" value="1"/>
</dbReference>
<dbReference type="PROSITE" id="PS50887">
    <property type="entry name" value="GGDEF"/>
    <property type="match status" value="1"/>
</dbReference>
<keyword evidence="1" id="KW-1133">Transmembrane helix</keyword>
<reference evidence="3 4" key="1">
    <citation type="submission" date="2014-10" db="EMBL/GenBank/DDBJ databases">
        <title>Draft genome sequence of Actinoplanes utahensis NRRL 12052.</title>
        <authorList>
            <person name="Velasco-Bucheli B."/>
            <person name="del Cerro C."/>
            <person name="Hormigo D."/>
            <person name="Garcia J.L."/>
            <person name="Acebal C."/>
            <person name="Arroyo M."/>
            <person name="de la Mata I."/>
        </authorList>
    </citation>
    <scope>NUCLEOTIDE SEQUENCE [LARGE SCALE GENOMIC DNA]</scope>
    <source>
        <strain evidence="3 4">NRRL 12052</strain>
    </source>
</reference>
<dbReference type="CDD" id="cd01949">
    <property type="entry name" value="GGDEF"/>
    <property type="match status" value="1"/>
</dbReference>
<dbReference type="RefSeq" id="WP_043532382.1">
    <property type="nucleotide sequence ID" value="NZ_BAABKU010000005.1"/>
</dbReference>
<sequence length="477" mass="50369">MGGVPTDRMAVTRNPGMVAFLAVSAACTAAMPVVSADGRHLLFVVVAIINLAAVTTLLRRVPRAERLPFAHLALGTAWMLVNAVLAYGDGWFIIAGDVVLAVSNVHLLAAAVTLVLRRGRDDVGGLIDAAVIAIVVAALTWTLLLQPHLSRAGVSLPLQVNLLASILLLSGVLGTLVRLLRSARSGPVPLLLFTGAVAVNLIGYVAVIIRTGSVTAQTTAMLDVVFMVASCLLSAAALHPGAPLLARPGPVPRDHVFGVRAVVLTVAVTVVPTVSGVREILGIQGDAALLTVGNLLIVALVAFRVARLGRQRETAEHRLRHQATHDLLTGLPNRTELWNRLDAALTREQRTGEPSVVLLFCDLNGFKQVNDRLGHLAGDQLLTEVAARLRTPEALVARYGGDEFVLLAQDPAQTAAAARLTAHVRAALSRPITVLGEQVTVGASIGSVLSDTRRDADDLIRLADQAMYDDKSLRRTA</sequence>
<feature type="transmembrane region" description="Helical" evidence="1">
    <location>
        <begin position="224"/>
        <end position="245"/>
    </location>
</feature>
<keyword evidence="4" id="KW-1185">Reference proteome</keyword>
<dbReference type="OrthoDB" id="23692at2"/>
<dbReference type="InterPro" id="IPR052163">
    <property type="entry name" value="DGC-Regulatory_Protein"/>
</dbReference>
<feature type="transmembrane region" description="Helical" evidence="1">
    <location>
        <begin position="93"/>
        <end position="116"/>
    </location>
</feature>
<dbReference type="eggNOG" id="COG2199">
    <property type="taxonomic scope" value="Bacteria"/>
</dbReference>
<feature type="transmembrane region" description="Helical" evidence="1">
    <location>
        <begin position="257"/>
        <end position="275"/>
    </location>
</feature>
<dbReference type="AlphaFoldDB" id="A0A0A6UBB4"/>
<comment type="caution">
    <text evidence="3">The sequence shown here is derived from an EMBL/GenBank/DDBJ whole genome shotgun (WGS) entry which is preliminary data.</text>
</comment>
<gene>
    <name evidence="3" type="ORF">MB27_35810</name>
</gene>
<dbReference type="PANTHER" id="PTHR46663">
    <property type="entry name" value="DIGUANYLATE CYCLASE DGCT-RELATED"/>
    <property type="match status" value="1"/>
</dbReference>
<dbReference type="Gene3D" id="3.30.70.270">
    <property type="match status" value="1"/>
</dbReference>
<keyword evidence="1" id="KW-0812">Transmembrane</keyword>
<evidence type="ECO:0000259" key="2">
    <source>
        <dbReference type="PROSITE" id="PS50887"/>
    </source>
</evidence>
<feature type="transmembrane region" description="Helical" evidence="1">
    <location>
        <begin position="40"/>
        <end position="58"/>
    </location>
</feature>
<dbReference type="SMART" id="SM00267">
    <property type="entry name" value="GGDEF"/>
    <property type="match status" value="1"/>
</dbReference>
<keyword evidence="1" id="KW-0472">Membrane</keyword>
<evidence type="ECO:0000313" key="3">
    <source>
        <dbReference type="EMBL" id="KHD73305.1"/>
    </source>
</evidence>
<dbReference type="STRING" id="1869.MB27_35810"/>
<dbReference type="InterPro" id="IPR043128">
    <property type="entry name" value="Rev_trsase/Diguanyl_cyclase"/>
</dbReference>
<feature type="transmembrane region" description="Helical" evidence="1">
    <location>
        <begin position="287"/>
        <end position="306"/>
    </location>
</feature>
<evidence type="ECO:0000313" key="4">
    <source>
        <dbReference type="Proteomes" id="UP000054537"/>
    </source>
</evidence>
<organism evidence="3 4">
    <name type="scientific">Actinoplanes utahensis</name>
    <dbReference type="NCBI Taxonomy" id="1869"/>
    <lineage>
        <taxon>Bacteria</taxon>
        <taxon>Bacillati</taxon>
        <taxon>Actinomycetota</taxon>
        <taxon>Actinomycetes</taxon>
        <taxon>Micromonosporales</taxon>
        <taxon>Micromonosporaceae</taxon>
        <taxon>Actinoplanes</taxon>
    </lineage>
</organism>
<feature type="transmembrane region" description="Helical" evidence="1">
    <location>
        <begin position="123"/>
        <end position="144"/>
    </location>
</feature>
<dbReference type="EMBL" id="JRTT01000132">
    <property type="protein sequence ID" value="KHD73305.1"/>
    <property type="molecule type" value="Genomic_DNA"/>
</dbReference>
<accession>A0A0A6UBB4</accession>
<dbReference type="InterPro" id="IPR000160">
    <property type="entry name" value="GGDEF_dom"/>
</dbReference>
<feature type="transmembrane region" description="Helical" evidence="1">
    <location>
        <begin position="70"/>
        <end position="87"/>
    </location>
</feature>
<feature type="transmembrane region" description="Helical" evidence="1">
    <location>
        <begin position="156"/>
        <end position="177"/>
    </location>
</feature>
<evidence type="ECO:0000256" key="1">
    <source>
        <dbReference type="SAM" id="Phobius"/>
    </source>
</evidence>
<feature type="transmembrane region" description="Helical" evidence="1">
    <location>
        <begin position="189"/>
        <end position="209"/>
    </location>
</feature>
<dbReference type="SUPFAM" id="SSF55073">
    <property type="entry name" value="Nucleotide cyclase"/>
    <property type="match status" value="1"/>
</dbReference>